<feature type="transmembrane region" description="Helical" evidence="3">
    <location>
        <begin position="33"/>
        <end position="54"/>
    </location>
</feature>
<dbReference type="Proteomes" id="UP000003688">
    <property type="component" value="Unassembled WGS sequence"/>
</dbReference>
<keyword evidence="3" id="KW-0812">Transmembrane</keyword>
<protein>
    <submittedName>
        <fullName evidence="5">Band 7 protein</fullName>
    </submittedName>
</protein>
<dbReference type="Pfam" id="PF01145">
    <property type="entry name" value="Band_7"/>
    <property type="match status" value="1"/>
</dbReference>
<evidence type="ECO:0000256" key="1">
    <source>
        <dbReference type="ARBA" id="ARBA00004167"/>
    </source>
</evidence>
<dbReference type="PANTHER" id="PTHR42911">
    <property type="entry name" value="MODULATOR OF FTSH PROTEASE HFLC"/>
    <property type="match status" value="1"/>
</dbReference>
<evidence type="ECO:0000259" key="4">
    <source>
        <dbReference type="SMART" id="SM00244"/>
    </source>
</evidence>
<feature type="transmembrane region" description="Helical" evidence="3">
    <location>
        <begin position="207"/>
        <end position="229"/>
    </location>
</feature>
<dbReference type="Gene3D" id="3.30.479.30">
    <property type="entry name" value="Band 7 domain"/>
    <property type="match status" value="1"/>
</dbReference>
<dbReference type="STRING" id="320771.Cflav_PD3607"/>
<dbReference type="OrthoDB" id="193573at2"/>
<evidence type="ECO:0000313" key="5">
    <source>
        <dbReference type="EMBL" id="EEF60749.1"/>
    </source>
</evidence>
<keyword evidence="3" id="KW-1133">Transmembrane helix</keyword>
<dbReference type="SUPFAM" id="SSF117892">
    <property type="entry name" value="Band 7/SPFH domain"/>
    <property type="match status" value="1"/>
</dbReference>
<proteinExistence type="inferred from homology"/>
<evidence type="ECO:0000256" key="3">
    <source>
        <dbReference type="SAM" id="Phobius"/>
    </source>
</evidence>
<dbReference type="EMBL" id="ABOX02000014">
    <property type="protein sequence ID" value="EEF60749.1"/>
    <property type="molecule type" value="Genomic_DNA"/>
</dbReference>
<keyword evidence="6" id="KW-1185">Reference proteome</keyword>
<name>B9XHB4_PEDPL</name>
<feature type="transmembrane region" description="Helical" evidence="3">
    <location>
        <begin position="138"/>
        <end position="157"/>
    </location>
</feature>
<dbReference type="GO" id="GO:0016020">
    <property type="term" value="C:membrane"/>
    <property type="evidence" value="ECO:0007669"/>
    <property type="project" value="UniProtKB-SubCell"/>
</dbReference>
<evidence type="ECO:0000313" key="6">
    <source>
        <dbReference type="Proteomes" id="UP000003688"/>
    </source>
</evidence>
<dbReference type="SMART" id="SM00244">
    <property type="entry name" value="PHB"/>
    <property type="match status" value="1"/>
</dbReference>
<feature type="transmembrane region" description="Helical" evidence="3">
    <location>
        <begin position="9"/>
        <end position="27"/>
    </location>
</feature>
<organism evidence="5 6">
    <name type="scientific">Pedosphaera parvula (strain Ellin514)</name>
    <dbReference type="NCBI Taxonomy" id="320771"/>
    <lineage>
        <taxon>Bacteria</taxon>
        <taxon>Pseudomonadati</taxon>
        <taxon>Verrucomicrobiota</taxon>
        <taxon>Pedosphaerae</taxon>
        <taxon>Pedosphaerales</taxon>
        <taxon>Pedosphaeraceae</taxon>
        <taxon>Pedosphaera</taxon>
    </lineage>
</organism>
<sequence precursor="true">MERKSEKNGLINLLLLIAAGAIAYGVARYGNTLAGLVSTVFMGIGALIAIVSWFQMRLEERERLEKLEFDELSKTAASSALFNAQETEVFPAQRSREQFERFFVPAFTVLLFLLQAGGAFLLWRWLAKILITPMQPSTAYLSAGLFALIGLVLFLIGKYSTGIARLEGLRLVRPGASYMLFSAFLCWAAPVAIGLVMVLGFPRADLYFAKAFSLILTLIALETLVNLILEIYRPRMKGKVARPIYESRIVSLLGQPDGLVSTAAQTLDYQFGFKVSETWFYKFFQKRLAMLILLQVGVLLLSTSMVFIDAGEQALLERFGRPVEGRELLGPGAHLKLPWPIDKVYRYPTDQIQSFNVGFVPDPGRENDKTVLWTVSHAKEENFLVANRDLVQLNDATNNAAAGKRPPPVSLLTVSIPVQFQITNLLAWAYNNEEPDTLLNHIANSEVVRYLVSADLQEIMSHGRSDAANILRDRIQQEADRRKLGAHILFVGLQDIHPPVKVAPDYEKVVAAIHTKEANILAAQADGIKTNAMAEAQAFKLISEARVACQRQEVDAMARAALFTNQIPAYEASPSVYSSRAYLQTFARSVAGARKYILLSTNAQDVVILNLEDKIRQDLLDTITVPPPKK</sequence>
<dbReference type="InterPro" id="IPR001107">
    <property type="entry name" value="Band_7"/>
</dbReference>
<gene>
    <name evidence="5" type="ORF">Cflav_PD3607</name>
</gene>
<keyword evidence="3" id="KW-0472">Membrane</keyword>
<feature type="transmembrane region" description="Helical" evidence="3">
    <location>
        <begin position="178"/>
        <end position="201"/>
    </location>
</feature>
<dbReference type="AlphaFoldDB" id="B9XHB4"/>
<dbReference type="RefSeq" id="WP_007415208.1">
    <property type="nucleotide sequence ID" value="NZ_ABOX02000014.1"/>
</dbReference>
<dbReference type="InterPro" id="IPR036013">
    <property type="entry name" value="Band_7/SPFH_dom_sf"/>
</dbReference>
<reference evidence="5 6" key="1">
    <citation type="journal article" date="2011" name="J. Bacteriol.">
        <title>Genome sequence of 'Pedosphaera parvula' Ellin514, an aerobic Verrucomicrobial isolate from pasture soil.</title>
        <authorList>
            <person name="Kant R."/>
            <person name="van Passel M.W."/>
            <person name="Sangwan P."/>
            <person name="Palva A."/>
            <person name="Lucas S."/>
            <person name="Copeland A."/>
            <person name="Lapidus A."/>
            <person name="Glavina Del Rio T."/>
            <person name="Dalin E."/>
            <person name="Tice H."/>
            <person name="Bruce D."/>
            <person name="Goodwin L."/>
            <person name="Pitluck S."/>
            <person name="Chertkov O."/>
            <person name="Larimer F.W."/>
            <person name="Land M.L."/>
            <person name="Hauser L."/>
            <person name="Brettin T.S."/>
            <person name="Detter J.C."/>
            <person name="Han S."/>
            <person name="de Vos W.M."/>
            <person name="Janssen P.H."/>
            <person name="Smidt H."/>
        </authorList>
    </citation>
    <scope>NUCLEOTIDE SEQUENCE [LARGE SCALE GENOMIC DNA]</scope>
    <source>
        <strain evidence="5 6">Ellin514</strain>
    </source>
</reference>
<dbReference type="CDD" id="cd03404">
    <property type="entry name" value="SPFH_HflK"/>
    <property type="match status" value="1"/>
</dbReference>
<comment type="caution">
    <text evidence="5">The sequence shown here is derived from an EMBL/GenBank/DDBJ whole genome shotgun (WGS) entry which is preliminary data.</text>
</comment>
<feature type="transmembrane region" description="Helical" evidence="3">
    <location>
        <begin position="288"/>
        <end position="308"/>
    </location>
</feature>
<feature type="transmembrane region" description="Helical" evidence="3">
    <location>
        <begin position="102"/>
        <end position="126"/>
    </location>
</feature>
<comment type="subcellular location">
    <subcellularLocation>
        <location evidence="1">Membrane</location>
        <topology evidence="1">Single-pass membrane protein</topology>
    </subcellularLocation>
</comment>
<comment type="similarity">
    <text evidence="2">Belongs to the band 7/mec-2 family. HflK subfamily.</text>
</comment>
<evidence type="ECO:0000256" key="2">
    <source>
        <dbReference type="ARBA" id="ARBA00006971"/>
    </source>
</evidence>
<dbReference type="PANTHER" id="PTHR42911:SF1">
    <property type="entry name" value="MODULATOR OF FTSH PROTEASE HFLC"/>
    <property type="match status" value="1"/>
</dbReference>
<accession>B9XHB4</accession>
<dbReference type="InterPro" id="IPR010201">
    <property type="entry name" value="HflK"/>
</dbReference>
<feature type="domain" description="Band 7" evidence="4">
    <location>
        <begin position="303"/>
        <end position="510"/>
    </location>
</feature>